<sequence length="396" mass="44817">MTATDDSLLRRRQETTKAPAVKGAYDSRHPTYLGEWKRSIPGVDDDIAVDDTDEPHIKRRHVMLQKYPNITKLYGIEPSTKYIVLFAVVAQLSMAYAFGRVWTNVHPAVFVAAAFVVGGSVTQLIGVLIHEAAHGLIFESTLLNRIAGVFVNLGLPVPIAASFRRYHLEHHAYQGVVGRDPDLPLDFEIQLVRGNPLLKIIFIMLYPVMYLVRGLAMQKAPSDWEYINAAVIVFADVCVYKFCGPTGLLYMFLSLWFGYSIHPAAAHFIQEHFTFDDGQETYSYYGALNIPFLNIGYHNEHHDFTKIPWTKLPTLKAMAPEFYDSLASHSSWVKVHWDFIFDKTLGPQSRVGRSYEDHKRGRKMVTSNKVVADEAKYWEDTVTAPMTRTDSGVVAK</sequence>
<evidence type="ECO:0000313" key="3">
    <source>
        <dbReference type="EMBL" id="KAL2911808.1"/>
    </source>
</evidence>
<feature type="domain" description="Sphingolipid delta4-desaturase N-terminal" evidence="2">
    <location>
        <begin position="42"/>
        <end position="80"/>
    </location>
</feature>
<reference evidence="3 4" key="1">
    <citation type="submission" date="2023-09" db="EMBL/GenBank/DDBJ databases">
        <title>Pangenome analysis of Batrachochytrium dendrobatidis and related Chytrids.</title>
        <authorList>
            <person name="Yacoub M.N."/>
            <person name="Stajich J.E."/>
            <person name="James T.Y."/>
        </authorList>
    </citation>
    <scope>NUCLEOTIDE SEQUENCE [LARGE SCALE GENOMIC DNA]</scope>
    <source>
        <strain evidence="3 4">JEL0888</strain>
    </source>
</reference>
<protein>
    <submittedName>
        <fullName evidence="3">Sphingolipid delta-4 desaturase</fullName>
    </submittedName>
</protein>
<feature type="transmembrane region" description="Helical" evidence="1">
    <location>
        <begin position="196"/>
        <end position="212"/>
    </location>
</feature>
<dbReference type="InterPro" id="IPR013866">
    <property type="entry name" value="Sphingolipid_d4-desaturase_N"/>
</dbReference>
<evidence type="ECO:0000313" key="4">
    <source>
        <dbReference type="Proteomes" id="UP001527925"/>
    </source>
</evidence>
<keyword evidence="1" id="KW-0472">Membrane</keyword>
<dbReference type="PANTHER" id="PTHR12879:SF8">
    <property type="entry name" value="SPHINGOLIPID DELTA(4)-DESATURASE DES1"/>
    <property type="match status" value="1"/>
</dbReference>
<name>A0ABR4MX48_9FUNG</name>
<dbReference type="PANTHER" id="PTHR12879">
    <property type="entry name" value="SPHINGOLIPID DELTA 4 DESATURASE/C-4 HYDROXYLASE PROTEIN DES2"/>
    <property type="match status" value="1"/>
</dbReference>
<organism evidence="3 4">
    <name type="scientific">Polyrhizophydium stewartii</name>
    <dbReference type="NCBI Taxonomy" id="2732419"/>
    <lineage>
        <taxon>Eukaryota</taxon>
        <taxon>Fungi</taxon>
        <taxon>Fungi incertae sedis</taxon>
        <taxon>Chytridiomycota</taxon>
        <taxon>Chytridiomycota incertae sedis</taxon>
        <taxon>Chytridiomycetes</taxon>
        <taxon>Rhizophydiales</taxon>
        <taxon>Rhizophydiales incertae sedis</taxon>
        <taxon>Polyrhizophydium</taxon>
    </lineage>
</organism>
<dbReference type="EMBL" id="JADGIZ020000087">
    <property type="protein sequence ID" value="KAL2911808.1"/>
    <property type="molecule type" value="Genomic_DNA"/>
</dbReference>
<evidence type="ECO:0000259" key="2">
    <source>
        <dbReference type="SMART" id="SM01269"/>
    </source>
</evidence>
<dbReference type="InterPro" id="IPR005804">
    <property type="entry name" value="FA_desaturase_dom"/>
</dbReference>
<feature type="transmembrane region" description="Helical" evidence="1">
    <location>
        <begin position="108"/>
        <end position="130"/>
    </location>
</feature>
<keyword evidence="1" id="KW-1133">Transmembrane helix</keyword>
<dbReference type="Pfam" id="PF00487">
    <property type="entry name" value="FA_desaturase"/>
    <property type="match status" value="1"/>
</dbReference>
<feature type="transmembrane region" description="Helical" evidence="1">
    <location>
        <begin position="82"/>
        <end position="102"/>
    </location>
</feature>
<feature type="transmembrane region" description="Helical" evidence="1">
    <location>
        <begin position="142"/>
        <end position="163"/>
    </location>
</feature>
<proteinExistence type="predicted"/>
<gene>
    <name evidence="3" type="primary">DES1</name>
    <name evidence="3" type="ORF">HK105_208741</name>
</gene>
<keyword evidence="1" id="KW-0812">Transmembrane</keyword>
<dbReference type="Pfam" id="PF08557">
    <property type="entry name" value="Lipid_DES"/>
    <property type="match status" value="1"/>
</dbReference>
<dbReference type="Proteomes" id="UP001527925">
    <property type="component" value="Unassembled WGS sequence"/>
</dbReference>
<keyword evidence="4" id="KW-1185">Reference proteome</keyword>
<dbReference type="SMART" id="SM01269">
    <property type="entry name" value="Lipid_DES"/>
    <property type="match status" value="1"/>
</dbReference>
<comment type="caution">
    <text evidence="3">The sequence shown here is derived from an EMBL/GenBank/DDBJ whole genome shotgun (WGS) entry which is preliminary data.</text>
</comment>
<feature type="transmembrane region" description="Helical" evidence="1">
    <location>
        <begin position="248"/>
        <end position="269"/>
    </location>
</feature>
<accession>A0ABR4MX48</accession>
<evidence type="ECO:0000256" key="1">
    <source>
        <dbReference type="SAM" id="Phobius"/>
    </source>
</evidence>